<comment type="similarity">
    <text evidence="1">Belongs to the D-isomer specific 2-hydroxyacid dehydrogenase family.</text>
</comment>
<protein>
    <submittedName>
        <fullName evidence="5">Hydroxyacid dehydrogenase</fullName>
        <ecNumber evidence="5">1.1.1.272</ecNumber>
    </submittedName>
</protein>
<dbReference type="EMBL" id="DWYR01000009">
    <property type="protein sequence ID" value="HJA98516.1"/>
    <property type="molecule type" value="Genomic_DNA"/>
</dbReference>
<dbReference type="AlphaFoldDB" id="A0A9D2ID06"/>
<dbReference type="PANTHER" id="PTHR43761:SF1">
    <property type="entry name" value="D-ISOMER SPECIFIC 2-HYDROXYACID DEHYDROGENASE CATALYTIC DOMAIN-CONTAINING PROTEIN-RELATED"/>
    <property type="match status" value="1"/>
</dbReference>
<accession>A0A9D2ID06</accession>
<dbReference type="InterPro" id="IPR029753">
    <property type="entry name" value="D-isomer_DH_CS"/>
</dbReference>
<name>A0A9D2ID06_9BACT</name>
<dbReference type="EC" id="1.1.1.272" evidence="5"/>
<feature type="domain" description="D-isomer specific 2-hydroxyacid dehydrogenase NAD-binding" evidence="4">
    <location>
        <begin position="106"/>
        <end position="286"/>
    </location>
</feature>
<evidence type="ECO:0000313" key="5">
    <source>
        <dbReference type="EMBL" id="HJA98516.1"/>
    </source>
</evidence>
<keyword evidence="3" id="KW-0520">NAD</keyword>
<reference evidence="5" key="1">
    <citation type="journal article" date="2021" name="PeerJ">
        <title>Extensive microbial diversity within the chicken gut microbiome revealed by metagenomics and culture.</title>
        <authorList>
            <person name="Gilroy R."/>
            <person name="Ravi A."/>
            <person name="Getino M."/>
            <person name="Pursley I."/>
            <person name="Horton D.L."/>
            <person name="Alikhan N.F."/>
            <person name="Baker D."/>
            <person name="Gharbi K."/>
            <person name="Hall N."/>
            <person name="Watson M."/>
            <person name="Adriaenssens E.M."/>
            <person name="Foster-Nyarko E."/>
            <person name="Jarju S."/>
            <person name="Secka A."/>
            <person name="Antonio M."/>
            <person name="Oren A."/>
            <person name="Chaudhuri R.R."/>
            <person name="La Ragione R."/>
            <person name="Hildebrand F."/>
            <person name="Pallen M.J."/>
        </authorList>
    </citation>
    <scope>NUCLEOTIDE SEQUENCE</scope>
    <source>
        <strain evidence="5">CHK169-11906</strain>
    </source>
</reference>
<organism evidence="5 6">
    <name type="scientific">Candidatus Alistipes avicola</name>
    <dbReference type="NCBI Taxonomy" id="2838432"/>
    <lineage>
        <taxon>Bacteria</taxon>
        <taxon>Pseudomonadati</taxon>
        <taxon>Bacteroidota</taxon>
        <taxon>Bacteroidia</taxon>
        <taxon>Bacteroidales</taxon>
        <taxon>Rikenellaceae</taxon>
        <taxon>Alistipes</taxon>
    </lineage>
</organism>
<evidence type="ECO:0000256" key="2">
    <source>
        <dbReference type="ARBA" id="ARBA00023002"/>
    </source>
</evidence>
<evidence type="ECO:0000259" key="4">
    <source>
        <dbReference type="Pfam" id="PF02826"/>
    </source>
</evidence>
<evidence type="ECO:0000256" key="3">
    <source>
        <dbReference type="ARBA" id="ARBA00023027"/>
    </source>
</evidence>
<comment type="caution">
    <text evidence="5">The sequence shown here is derived from an EMBL/GenBank/DDBJ whole genome shotgun (WGS) entry which is preliminary data.</text>
</comment>
<dbReference type="GO" id="GO:0050578">
    <property type="term" value="F:(2R)-2-hydroxyacid dehydrogenase (NADP+) activity"/>
    <property type="evidence" value="ECO:0007669"/>
    <property type="project" value="UniProtKB-EC"/>
</dbReference>
<dbReference type="PROSITE" id="PS00671">
    <property type="entry name" value="D_2_HYDROXYACID_DH_3"/>
    <property type="match status" value="1"/>
</dbReference>
<dbReference type="Pfam" id="PF02826">
    <property type="entry name" value="2-Hacid_dh_C"/>
    <property type="match status" value="1"/>
</dbReference>
<proteinExistence type="inferred from homology"/>
<sequence length="313" mass="34055">MNIVFLDQHSLGCVDLEPIKRLGNYTAYEKTAPEQIVERSLEADILIINKIPMRAETIKALPRLKLICIAATGMNNVDLEAAAAQGVEVKNAVGYSTHAVTDTTIGAAITLYRQSLYFDRYVKSGAYATSDSPFHFGRPIHQLYGKHWGIIGLGAIGHSVASVATALGCQVRYTSTSGVTREEPYTSMPLDELLGWADIISIHAPLNDRTRGLIGDRELRLMKPSAILINVARGGIVDEQALANALNENRLAGAGLDVFAQEPMTADNPLLKVADPDRLLLSPHTAWTPVEALDLLVGCIERNIQNFLTAQEK</sequence>
<evidence type="ECO:0000256" key="1">
    <source>
        <dbReference type="ARBA" id="ARBA00005854"/>
    </source>
</evidence>
<dbReference type="InterPro" id="IPR050418">
    <property type="entry name" value="D-iso_2-hydroxyacid_DH_PdxB"/>
</dbReference>
<dbReference type="GO" id="GO:0051287">
    <property type="term" value="F:NAD binding"/>
    <property type="evidence" value="ECO:0007669"/>
    <property type="project" value="InterPro"/>
</dbReference>
<reference evidence="5" key="2">
    <citation type="submission" date="2021-04" db="EMBL/GenBank/DDBJ databases">
        <authorList>
            <person name="Gilroy R."/>
        </authorList>
    </citation>
    <scope>NUCLEOTIDE SEQUENCE</scope>
    <source>
        <strain evidence="5">CHK169-11906</strain>
    </source>
</reference>
<gene>
    <name evidence="5" type="ORF">H9779_02805</name>
</gene>
<keyword evidence="2 5" id="KW-0560">Oxidoreductase</keyword>
<evidence type="ECO:0000313" key="6">
    <source>
        <dbReference type="Proteomes" id="UP000824259"/>
    </source>
</evidence>
<dbReference type="Proteomes" id="UP000824259">
    <property type="component" value="Unassembled WGS sequence"/>
</dbReference>
<dbReference type="PROSITE" id="PS00670">
    <property type="entry name" value="D_2_HYDROXYACID_DH_2"/>
    <property type="match status" value="1"/>
</dbReference>
<dbReference type="PANTHER" id="PTHR43761">
    <property type="entry name" value="D-ISOMER SPECIFIC 2-HYDROXYACID DEHYDROGENASE FAMILY PROTEIN (AFU_ORTHOLOGUE AFUA_1G13630)"/>
    <property type="match status" value="1"/>
</dbReference>
<dbReference type="Gene3D" id="3.40.50.720">
    <property type="entry name" value="NAD(P)-binding Rossmann-like Domain"/>
    <property type="match status" value="2"/>
</dbReference>
<dbReference type="InterPro" id="IPR036291">
    <property type="entry name" value="NAD(P)-bd_dom_sf"/>
</dbReference>
<dbReference type="SUPFAM" id="SSF52283">
    <property type="entry name" value="Formate/glycerate dehydrogenase catalytic domain-like"/>
    <property type="match status" value="1"/>
</dbReference>
<dbReference type="SUPFAM" id="SSF51735">
    <property type="entry name" value="NAD(P)-binding Rossmann-fold domains"/>
    <property type="match status" value="1"/>
</dbReference>
<dbReference type="InterPro" id="IPR006140">
    <property type="entry name" value="D-isomer_DH_NAD-bd"/>
</dbReference>